<evidence type="ECO:0000259" key="1">
    <source>
        <dbReference type="Pfam" id="PF12961"/>
    </source>
</evidence>
<dbReference type="RefSeq" id="WP_091977025.1">
    <property type="nucleotide sequence ID" value="NZ_LT629693.1"/>
</dbReference>
<dbReference type="Proteomes" id="UP000198803">
    <property type="component" value="Chromosome I"/>
</dbReference>
<organism evidence="3 4">
    <name type="scientific">Bradyrhizobium ottawaense</name>
    <dbReference type="NCBI Taxonomy" id="931866"/>
    <lineage>
        <taxon>Bacteria</taxon>
        <taxon>Pseudomonadati</taxon>
        <taxon>Pseudomonadota</taxon>
        <taxon>Alphaproteobacteria</taxon>
        <taxon>Hyphomicrobiales</taxon>
        <taxon>Nitrobacteraceae</taxon>
        <taxon>Bradyrhizobium</taxon>
    </lineage>
</organism>
<dbReference type="InterPro" id="IPR039440">
    <property type="entry name" value="DUF3850"/>
</dbReference>
<protein>
    <recommendedName>
        <fullName evidence="1">DUF3850 domain-containing protein</fullName>
    </recommendedName>
</protein>
<keyword evidence="4" id="KW-1185">Reference proteome</keyword>
<name>A0ABY0QHM7_9BRAD</name>
<proteinExistence type="predicted"/>
<dbReference type="Gene3D" id="2.30.130.30">
    <property type="entry name" value="Hypothetical protein"/>
    <property type="match status" value="1"/>
</dbReference>
<evidence type="ECO:0000313" key="2">
    <source>
        <dbReference type="EMBL" id="SDK38856.1"/>
    </source>
</evidence>
<reference evidence="3 4" key="1">
    <citation type="submission" date="2016-10" db="EMBL/GenBank/DDBJ databases">
        <authorList>
            <person name="Varghese N."/>
            <person name="Submissions S."/>
        </authorList>
    </citation>
    <scope>NUCLEOTIDE SEQUENCE [LARGE SCALE GENOMIC DNA]</scope>
    <source>
        <strain evidence="3 4">GAS524</strain>
    </source>
</reference>
<dbReference type="EMBL" id="LT629693">
    <property type="protein sequence ID" value="SDK38856.1"/>
    <property type="molecule type" value="Genomic_DNA"/>
</dbReference>
<gene>
    <name evidence="2" type="ORF">SAMN05444163_7995</name>
    <name evidence="3" type="ORF">SAMN05444163_8188</name>
</gene>
<dbReference type="EMBL" id="LT629693">
    <property type="protein sequence ID" value="SDK46857.1"/>
    <property type="molecule type" value="Genomic_DNA"/>
</dbReference>
<accession>A0ABY0QHM7</accession>
<evidence type="ECO:0000313" key="4">
    <source>
        <dbReference type="Proteomes" id="UP000198803"/>
    </source>
</evidence>
<sequence>MKRRYKKSWTHFFQAIKGGRKLHDVREDDGYQIGDILVLQEFDNINGRYTGAEIEVEVTYITNRTVPCAFSSAVLSPGHCILSLKVLA</sequence>
<feature type="domain" description="DUF3850" evidence="1">
    <location>
        <begin position="7"/>
        <end position="82"/>
    </location>
</feature>
<dbReference type="Pfam" id="PF12961">
    <property type="entry name" value="DUF3850"/>
    <property type="match status" value="1"/>
</dbReference>
<evidence type="ECO:0000313" key="3">
    <source>
        <dbReference type="EMBL" id="SDK46857.1"/>
    </source>
</evidence>